<gene>
    <name evidence="2" type="ORF">OCV66_10915</name>
</gene>
<keyword evidence="3" id="KW-1185">Reference proteome</keyword>
<dbReference type="EMBL" id="JAOQJE010000009">
    <property type="protein sequence ID" value="MCU6789591.1"/>
    <property type="molecule type" value="Genomic_DNA"/>
</dbReference>
<proteinExistence type="predicted"/>
<feature type="region of interest" description="Disordered" evidence="1">
    <location>
        <begin position="1"/>
        <end position="30"/>
    </location>
</feature>
<name>A0ABT2U5R0_9FIRM</name>
<protein>
    <submittedName>
        <fullName evidence="2">Uncharacterized protein</fullName>
    </submittedName>
</protein>
<evidence type="ECO:0000313" key="2">
    <source>
        <dbReference type="EMBL" id="MCU6789591.1"/>
    </source>
</evidence>
<comment type="caution">
    <text evidence="2">The sequence shown here is derived from an EMBL/GenBank/DDBJ whole genome shotgun (WGS) entry which is preliminary data.</text>
</comment>
<evidence type="ECO:0000256" key="1">
    <source>
        <dbReference type="SAM" id="MobiDB-lite"/>
    </source>
</evidence>
<reference evidence="2 3" key="1">
    <citation type="journal article" date="2021" name="ISME Commun">
        <title>Automated analysis of genomic sequences facilitates high-throughput and comprehensive description of bacteria.</title>
        <authorList>
            <person name="Hitch T.C.A."/>
        </authorList>
    </citation>
    <scope>NUCLEOTIDE SEQUENCE [LARGE SCALE GENOMIC DNA]</scope>
    <source>
        <strain evidence="2 3">Sanger_34</strain>
    </source>
</reference>
<dbReference type="Proteomes" id="UP001652397">
    <property type="component" value="Unassembled WGS sequence"/>
</dbReference>
<organism evidence="2 3">
    <name type="scientific">Agathobaculum ammoniilyticum</name>
    <dbReference type="NCBI Taxonomy" id="2981778"/>
    <lineage>
        <taxon>Bacteria</taxon>
        <taxon>Bacillati</taxon>
        <taxon>Bacillota</taxon>
        <taxon>Clostridia</taxon>
        <taxon>Eubacteriales</taxon>
        <taxon>Butyricicoccaceae</taxon>
        <taxon>Agathobaculum</taxon>
    </lineage>
</organism>
<sequence length="44" mass="4857">MPTSGMGFAWREDEAVDASGTSARGRDALRRRAEKSLQPYGCRL</sequence>
<accession>A0ABT2U5R0</accession>
<evidence type="ECO:0000313" key="3">
    <source>
        <dbReference type="Proteomes" id="UP001652397"/>
    </source>
</evidence>